<dbReference type="PANTHER" id="PTHR11712:SF336">
    <property type="entry name" value="3-OXOACYL-[ACYL-CARRIER-PROTEIN] SYNTHASE, MITOCHONDRIAL"/>
    <property type="match status" value="1"/>
</dbReference>
<evidence type="ECO:0000313" key="6">
    <source>
        <dbReference type="EMBL" id="KUM91429.1"/>
    </source>
</evidence>
<evidence type="ECO:0000313" key="7">
    <source>
        <dbReference type="Proteomes" id="UP000054241"/>
    </source>
</evidence>
<proteinExistence type="inferred from homology"/>
<dbReference type="InterPro" id="IPR018201">
    <property type="entry name" value="Ketoacyl_synth_AS"/>
</dbReference>
<feature type="domain" description="Ketosynthase family 3 (KS3)" evidence="5">
    <location>
        <begin position="4"/>
        <end position="406"/>
    </location>
</feature>
<dbReference type="InterPro" id="IPR014030">
    <property type="entry name" value="Ketoacyl_synth_N"/>
</dbReference>
<dbReference type="PANTHER" id="PTHR11712">
    <property type="entry name" value="POLYKETIDE SYNTHASE-RELATED"/>
    <property type="match status" value="1"/>
</dbReference>
<dbReference type="Gene3D" id="3.40.47.10">
    <property type="match status" value="4"/>
</dbReference>
<feature type="domain" description="Ketosynthase family 3 (KS3)" evidence="5">
    <location>
        <begin position="419"/>
        <end position="770"/>
    </location>
</feature>
<dbReference type="Pfam" id="PF02801">
    <property type="entry name" value="Ketoacyl-synt_C"/>
    <property type="match status" value="2"/>
</dbReference>
<keyword evidence="3" id="KW-0012">Acyltransferase</keyword>
<dbReference type="InterPro" id="IPR014031">
    <property type="entry name" value="Ketoacyl_synth_C"/>
</dbReference>
<dbReference type="STRING" id="67285.AQI88_36855"/>
<dbReference type="RefSeq" id="WP_067008479.1">
    <property type="nucleotide sequence ID" value="NZ_BNDU01000006.1"/>
</dbReference>
<evidence type="ECO:0000256" key="2">
    <source>
        <dbReference type="ARBA" id="ARBA00022679"/>
    </source>
</evidence>
<keyword evidence="7" id="KW-1185">Reference proteome</keyword>
<sequence length="774" mass="78741">MKETKRVVVTAMGAMTSQGAGVEALWHGVRSGKVAIEKVRSLPMAGYATDIGGEVTEPLPSDGYDYLDDLGVGEHERAVDLALAAAREAMSAHGLGDLPAEQWGVAIGSCNGGTRSAERVLRRAGAGPLTRDDARQLMLVSPHTIAEILACAFGLKGPVLSVNTACASGAHALAHAAEAIRAGRAQAFLVGGTDAFTETAYAGFSSLQSLSRSPAAPYSRHRDGLSLGEGSGMLVLAEESVARAAGAPILAELLGYGLSADGHHATAPHPQGEGAARAIRSALRSSGLAVEDVPYINGHGTGTPKNDSAESNAVRAALGEAAEKVALSSVKSMIGHLLGAAGAVEAIVTVSALDEQLAPPTAGFTEADPRCGLDAVPGSGRPMAMDVALSNNFAFAGANATVALSRPGARAELPATPWEEQVVVTGIGVVAPAGGSPEELWRAFRSGAVAGVREDGIRLARLDVDPGTAMAPGERRRVDRLGRLAIVSCRRAVQDAGLTPDERIGVVLGSGLGPMRSTEDFIRPVLEEGAAAGNPAIFPNTVYNAAAGQIAMALGAKGPTSTAAAAHAAGASALSIAHDMLRTGTADAVLCPAVDDLTDTAAEAYRRLPLTGGPAGRNYTLAEGGFALVLERESAARARGARILATLLGHGTAYDAAGAGRWDPRGDGLYRAMRMALADAGTEPEELTAVWANAVGIPAVDRPEERALGRLGVRADVMAPKRVLGEPVGAGAHLSVTLAIEDWRHGGAAGPALINSSSLGGTHIALVLRPGSES</sequence>
<evidence type="ECO:0000256" key="4">
    <source>
        <dbReference type="RuleBase" id="RU003694"/>
    </source>
</evidence>
<dbReference type="CDD" id="cd00834">
    <property type="entry name" value="KAS_I_II"/>
    <property type="match status" value="1"/>
</dbReference>
<dbReference type="Proteomes" id="UP000054241">
    <property type="component" value="Unassembled WGS sequence"/>
</dbReference>
<dbReference type="Pfam" id="PF00109">
    <property type="entry name" value="ketoacyl-synt"/>
    <property type="match status" value="2"/>
</dbReference>
<accession>A0A101NE39</accession>
<protein>
    <submittedName>
        <fullName evidence="6">3-ketoacyl-ACP synthase</fullName>
    </submittedName>
</protein>
<dbReference type="AlphaFoldDB" id="A0A101NE39"/>
<gene>
    <name evidence="6" type="ORF">AQI88_36855</name>
</gene>
<dbReference type="InterPro" id="IPR020841">
    <property type="entry name" value="PKS_Beta-ketoAc_synthase_dom"/>
</dbReference>
<comment type="caution">
    <text evidence="6">The sequence shown here is derived from an EMBL/GenBank/DDBJ whole genome shotgun (WGS) entry which is preliminary data.</text>
</comment>
<dbReference type="OrthoDB" id="9808669at2"/>
<organism evidence="6 7">
    <name type="scientific">Streptomyces cellostaticus</name>
    <dbReference type="NCBI Taxonomy" id="67285"/>
    <lineage>
        <taxon>Bacteria</taxon>
        <taxon>Bacillati</taxon>
        <taxon>Actinomycetota</taxon>
        <taxon>Actinomycetes</taxon>
        <taxon>Kitasatosporales</taxon>
        <taxon>Streptomycetaceae</taxon>
        <taxon>Streptomyces</taxon>
    </lineage>
</organism>
<name>A0A101NE39_9ACTN</name>
<dbReference type="InterPro" id="IPR000794">
    <property type="entry name" value="Beta-ketoacyl_synthase"/>
</dbReference>
<dbReference type="SUPFAM" id="SSF53901">
    <property type="entry name" value="Thiolase-like"/>
    <property type="match status" value="3"/>
</dbReference>
<keyword evidence="2 4" id="KW-0808">Transferase</keyword>
<dbReference type="GO" id="GO:0004315">
    <property type="term" value="F:3-oxoacyl-[acyl-carrier-protein] synthase activity"/>
    <property type="evidence" value="ECO:0007669"/>
    <property type="project" value="InterPro"/>
</dbReference>
<dbReference type="InterPro" id="IPR016039">
    <property type="entry name" value="Thiolase-like"/>
</dbReference>
<reference evidence="6 7" key="1">
    <citation type="submission" date="2015-10" db="EMBL/GenBank/DDBJ databases">
        <title>Draft genome sequence of Streptomyces cellostaticus DSM 40189, type strain for the species Streptomyces cellostaticus.</title>
        <authorList>
            <person name="Ruckert C."/>
            <person name="Winkler A."/>
            <person name="Kalinowski J."/>
            <person name="Kampfer P."/>
            <person name="Glaeser S."/>
        </authorList>
    </citation>
    <scope>NUCLEOTIDE SEQUENCE [LARGE SCALE GENOMIC DNA]</scope>
    <source>
        <strain evidence="6 7">DSM 40189</strain>
    </source>
</reference>
<evidence type="ECO:0000256" key="1">
    <source>
        <dbReference type="ARBA" id="ARBA00008467"/>
    </source>
</evidence>
<dbReference type="PROSITE" id="PS52004">
    <property type="entry name" value="KS3_2"/>
    <property type="match status" value="2"/>
</dbReference>
<evidence type="ECO:0000259" key="5">
    <source>
        <dbReference type="PROSITE" id="PS52004"/>
    </source>
</evidence>
<evidence type="ECO:0000256" key="3">
    <source>
        <dbReference type="ARBA" id="ARBA00023315"/>
    </source>
</evidence>
<comment type="similarity">
    <text evidence="1 4">Belongs to the thiolase-like superfamily. Beta-ketoacyl-ACP synthases family.</text>
</comment>
<dbReference type="GO" id="GO:0006633">
    <property type="term" value="P:fatty acid biosynthetic process"/>
    <property type="evidence" value="ECO:0007669"/>
    <property type="project" value="InterPro"/>
</dbReference>
<dbReference type="EMBL" id="LMWL01000077">
    <property type="protein sequence ID" value="KUM91429.1"/>
    <property type="molecule type" value="Genomic_DNA"/>
</dbReference>
<dbReference type="SMART" id="SM00825">
    <property type="entry name" value="PKS_KS"/>
    <property type="match status" value="1"/>
</dbReference>
<dbReference type="PROSITE" id="PS00606">
    <property type="entry name" value="KS3_1"/>
    <property type="match status" value="1"/>
</dbReference>